<feature type="domain" description="Protein kinase" evidence="16">
    <location>
        <begin position="49"/>
        <end position="323"/>
    </location>
</feature>
<evidence type="ECO:0000313" key="17">
    <source>
        <dbReference type="EMBL" id="PON90217.1"/>
    </source>
</evidence>
<dbReference type="InterPro" id="IPR000719">
    <property type="entry name" value="Prot_kinase_dom"/>
</dbReference>
<evidence type="ECO:0000256" key="13">
    <source>
        <dbReference type="ARBA" id="ARBA00023170"/>
    </source>
</evidence>
<name>A0A2P5EXE9_TREOI</name>
<comment type="caution">
    <text evidence="17">The sequence shown here is derived from an EMBL/GenBank/DDBJ whole genome shotgun (WGS) entry which is preliminary data.</text>
</comment>
<gene>
    <name evidence="17" type="ORF">TorRG33x02_138670</name>
</gene>
<keyword evidence="6" id="KW-0812">Transmembrane</keyword>
<dbReference type="Gene3D" id="1.10.510.10">
    <property type="entry name" value="Transferase(Phosphotransferase) domain 1"/>
    <property type="match status" value="1"/>
</dbReference>
<evidence type="ECO:0000256" key="3">
    <source>
        <dbReference type="ARBA" id="ARBA00010217"/>
    </source>
</evidence>
<evidence type="ECO:0000256" key="9">
    <source>
        <dbReference type="ARBA" id="ARBA00022777"/>
    </source>
</evidence>
<dbReference type="FunFam" id="1.10.510.10:FF:000240">
    <property type="entry name" value="Lectin-domain containing receptor kinase A4.3"/>
    <property type="match status" value="1"/>
</dbReference>
<feature type="region of interest" description="Disordered" evidence="15">
    <location>
        <begin position="329"/>
        <end position="366"/>
    </location>
</feature>
<dbReference type="GO" id="GO:0004672">
    <property type="term" value="F:protein kinase activity"/>
    <property type="evidence" value="ECO:0007669"/>
    <property type="project" value="InterPro"/>
</dbReference>
<dbReference type="PROSITE" id="PS50011">
    <property type="entry name" value="PROTEIN_KINASE_DOM"/>
    <property type="match status" value="1"/>
</dbReference>
<comment type="similarity">
    <text evidence="3">In the C-terminal section; belongs to the protein kinase superfamily. Ser/Thr protein kinase family.</text>
</comment>
<protein>
    <submittedName>
        <fullName evidence="17">Tyrosine-protein kinase</fullName>
    </submittedName>
</protein>
<evidence type="ECO:0000256" key="10">
    <source>
        <dbReference type="ARBA" id="ARBA00022840"/>
    </source>
</evidence>
<dbReference type="OrthoDB" id="1187689at2759"/>
<keyword evidence="4" id="KW-1003">Cell membrane</keyword>
<dbReference type="PANTHER" id="PTHR47973">
    <property type="entry name" value="CYSTEINE-RICH RECEPTOR-LIKE PROTEIN KINASE 3"/>
    <property type="match status" value="1"/>
</dbReference>
<evidence type="ECO:0000256" key="2">
    <source>
        <dbReference type="ARBA" id="ARBA00008536"/>
    </source>
</evidence>
<dbReference type="Proteomes" id="UP000237000">
    <property type="component" value="Unassembled WGS sequence"/>
</dbReference>
<evidence type="ECO:0000256" key="7">
    <source>
        <dbReference type="ARBA" id="ARBA00022729"/>
    </source>
</evidence>
<evidence type="ECO:0000256" key="15">
    <source>
        <dbReference type="SAM" id="MobiDB-lite"/>
    </source>
</evidence>
<dbReference type="Gene3D" id="3.30.200.20">
    <property type="entry name" value="Phosphorylase Kinase, domain 1"/>
    <property type="match status" value="1"/>
</dbReference>
<dbReference type="GO" id="GO:0002229">
    <property type="term" value="P:defense response to oomycetes"/>
    <property type="evidence" value="ECO:0007669"/>
    <property type="project" value="UniProtKB-ARBA"/>
</dbReference>
<dbReference type="GO" id="GO:0005886">
    <property type="term" value="C:plasma membrane"/>
    <property type="evidence" value="ECO:0007669"/>
    <property type="project" value="UniProtKB-SubCell"/>
</dbReference>
<reference evidence="18" key="1">
    <citation type="submission" date="2016-06" db="EMBL/GenBank/DDBJ databases">
        <title>Parallel loss of symbiosis genes in relatives of nitrogen-fixing non-legume Parasponia.</title>
        <authorList>
            <person name="Van Velzen R."/>
            <person name="Holmer R."/>
            <person name="Bu F."/>
            <person name="Rutten L."/>
            <person name="Van Zeijl A."/>
            <person name="Liu W."/>
            <person name="Santuari L."/>
            <person name="Cao Q."/>
            <person name="Sharma T."/>
            <person name="Shen D."/>
            <person name="Roswanjaya Y."/>
            <person name="Wardhani T."/>
            <person name="Kalhor M.S."/>
            <person name="Jansen J."/>
            <person name="Van den Hoogen J."/>
            <person name="Gungor B."/>
            <person name="Hartog M."/>
            <person name="Hontelez J."/>
            <person name="Verver J."/>
            <person name="Yang W.-C."/>
            <person name="Schijlen E."/>
            <person name="Repin R."/>
            <person name="Schilthuizen M."/>
            <person name="Schranz E."/>
            <person name="Heidstra R."/>
            <person name="Miyata K."/>
            <person name="Fedorova E."/>
            <person name="Kohlen W."/>
            <person name="Bisseling T."/>
            <person name="Smit S."/>
            <person name="Geurts R."/>
        </authorList>
    </citation>
    <scope>NUCLEOTIDE SEQUENCE [LARGE SCALE GENOMIC DNA]</scope>
    <source>
        <strain evidence="18">cv. RG33-2</strain>
    </source>
</reference>
<dbReference type="AlphaFoldDB" id="A0A2P5EXE9"/>
<evidence type="ECO:0000256" key="4">
    <source>
        <dbReference type="ARBA" id="ARBA00022475"/>
    </source>
</evidence>
<evidence type="ECO:0000256" key="12">
    <source>
        <dbReference type="ARBA" id="ARBA00023136"/>
    </source>
</evidence>
<keyword evidence="8" id="KW-0547">Nucleotide-binding</keyword>
<keyword evidence="13" id="KW-0675">Receptor</keyword>
<keyword evidence="9 17" id="KW-0418">Kinase</keyword>
<evidence type="ECO:0000256" key="1">
    <source>
        <dbReference type="ARBA" id="ARBA00004251"/>
    </source>
</evidence>
<feature type="compositionally biased region" description="Polar residues" evidence="15">
    <location>
        <begin position="335"/>
        <end position="346"/>
    </location>
</feature>
<keyword evidence="5" id="KW-0808">Transferase</keyword>
<keyword evidence="7" id="KW-0732">Signal</keyword>
<dbReference type="SUPFAM" id="SSF56112">
    <property type="entry name" value="Protein kinase-like (PK-like)"/>
    <property type="match status" value="1"/>
</dbReference>
<dbReference type="InterPro" id="IPR001245">
    <property type="entry name" value="Ser-Thr/Tyr_kinase_cat_dom"/>
</dbReference>
<dbReference type="InterPro" id="IPR011009">
    <property type="entry name" value="Kinase-like_dom_sf"/>
</dbReference>
<sequence length="366" mass="41545">MGWLENKEFKEQIQIGEEIDEEKNVNPTEEDKKEIKVTLNVLINATKKFSEATELGRGLLGTVYKAKVNDEITVAVKRLFPRYKGKINEFVKKEIFNLKSVHDKNLIRLWDVHIGEGLQLLVYEYMEKKSLGSALFDTKSELSWKDRFDICLGIAKGLKALHRRPRGKLVHGNIKTANILLNESYEAKLSDFGLANVYSEEDQFSFVKEETSKGYLAPEYFQGSDPTTESDIYSFGVVLLEIVCGQRNKVRKSNQETKFLLDKAHSYKDEKLLKLVDKRLDGDFVDKQALNILNLAVMCTDISPSVRPNISDVLSVLTGKKSIDDIRSRSVDASHVSSKTDASTSMEKGPEIDQFPQHFVEGKNNK</sequence>
<dbReference type="STRING" id="63057.A0A2P5EXE9"/>
<evidence type="ECO:0000259" key="16">
    <source>
        <dbReference type="PROSITE" id="PS50011"/>
    </source>
</evidence>
<dbReference type="InParanoid" id="A0A2P5EXE9"/>
<keyword evidence="12" id="KW-0472">Membrane</keyword>
<comment type="subcellular location">
    <subcellularLocation>
        <location evidence="1">Cell membrane</location>
        <topology evidence="1">Single-pass type I membrane protein</topology>
    </subcellularLocation>
</comment>
<keyword evidence="18" id="KW-1185">Reference proteome</keyword>
<evidence type="ECO:0000256" key="14">
    <source>
        <dbReference type="ARBA" id="ARBA00023180"/>
    </source>
</evidence>
<keyword evidence="10" id="KW-0067">ATP-binding</keyword>
<evidence type="ECO:0000256" key="5">
    <source>
        <dbReference type="ARBA" id="ARBA00022679"/>
    </source>
</evidence>
<dbReference type="InterPro" id="IPR052059">
    <property type="entry name" value="CR_Ser/Thr_kinase"/>
</dbReference>
<proteinExistence type="inferred from homology"/>
<keyword evidence="11" id="KW-1133">Transmembrane helix</keyword>
<evidence type="ECO:0000256" key="11">
    <source>
        <dbReference type="ARBA" id="ARBA00022989"/>
    </source>
</evidence>
<evidence type="ECO:0000256" key="8">
    <source>
        <dbReference type="ARBA" id="ARBA00022741"/>
    </source>
</evidence>
<accession>A0A2P5EXE9</accession>
<organism evidence="17 18">
    <name type="scientific">Trema orientale</name>
    <name type="common">Charcoal tree</name>
    <name type="synonym">Celtis orientalis</name>
    <dbReference type="NCBI Taxonomy" id="63057"/>
    <lineage>
        <taxon>Eukaryota</taxon>
        <taxon>Viridiplantae</taxon>
        <taxon>Streptophyta</taxon>
        <taxon>Embryophyta</taxon>
        <taxon>Tracheophyta</taxon>
        <taxon>Spermatophyta</taxon>
        <taxon>Magnoliopsida</taxon>
        <taxon>eudicotyledons</taxon>
        <taxon>Gunneridae</taxon>
        <taxon>Pentapetalae</taxon>
        <taxon>rosids</taxon>
        <taxon>fabids</taxon>
        <taxon>Rosales</taxon>
        <taxon>Cannabaceae</taxon>
        <taxon>Trema</taxon>
    </lineage>
</organism>
<evidence type="ECO:0000256" key="6">
    <source>
        <dbReference type="ARBA" id="ARBA00022692"/>
    </source>
</evidence>
<evidence type="ECO:0000313" key="18">
    <source>
        <dbReference type="Proteomes" id="UP000237000"/>
    </source>
</evidence>
<dbReference type="GO" id="GO:0005524">
    <property type="term" value="F:ATP binding"/>
    <property type="evidence" value="ECO:0007669"/>
    <property type="project" value="UniProtKB-KW"/>
</dbReference>
<dbReference type="EMBL" id="JXTC01000085">
    <property type="protein sequence ID" value="PON90217.1"/>
    <property type="molecule type" value="Genomic_DNA"/>
</dbReference>
<dbReference type="Pfam" id="PF07714">
    <property type="entry name" value="PK_Tyr_Ser-Thr"/>
    <property type="match status" value="1"/>
</dbReference>
<keyword evidence="14" id="KW-0325">Glycoprotein</keyword>
<comment type="similarity">
    <text evidence="2">In the N-terminal section; belongs to the leguminous lectin family.</text>
</comment>